<comment type="caution">
    <text evidence="2">The sequence shown here is derived from an EMBL/GenBank/DDBJ whole genome shotgun (WGS) entry which is preliminary data.</text>
</comment>
<protein>
    <submittedName>
        <fullName evidence="2">Kinesin-like protein KIF16B</fullName>
    </submittedName>
</protein>
<feature type="region of interest" description="Disordered" evidence="1">
    <location>
        <begin position="56"/>
        <end position="78"/>
    </location>
</feature>
<keyword evidence="3" id="KW-1185">Reference proteome</keyword>
<organism evidence="2 3">
    <name type="scientific">Dissostichus eleginoides</name>
    <name type="common">Patagonian toothfish</name>
    <name type="synonym">Dissostichus amissus</name>
    <dbReference type="NCBI Taxonomy" id="100907"/>
    <lineage>
        <taxon>Eukaryota</taxon>
        <taxon>Metazoa</taxon>
        <taxon>Chordata</taxon>
        <taxon>Craniata</taxon>
        <taxon>Vertebrata</taxon>
        <taxon>Euteleostomi</taxon>
        <taxon>Actinopterygii</taxon>
        <taxon>Neopterygii</taxon>
        <taxon>Teleostei</taxon>
        <taxon>Neoteleostei</taxon>
        <taxon>Acanthomorphata</taxon>
        <taxon>Eupercaria</taxon>
        <taxon>Perciformes</taxon>
        <taxon>Notothenioidei</taxon>
        <taxon>Nototheniidae</taxon>
        <taxon>Dissostichus</taxon>
    </lineage>
</organism>
<evidence type="ECO:0000313" key="2">
    <source>
        <dbReference type="EMBL" id="KAK1886150.1"/>
    </source>
</evidence>
<gene>
    <name evidence="2" type="ORF">KUDE01_029867</name>
</gene>
<dbReference type="AlphaFoldDB" id="A0AAD9BLL5"/>
<proteinExistence type="predicted"/>
<sequence>MQSLTTLLPLSDDRINAYIEEEVQRRLRKMNLLNSSSSMDLSLSLSCESLREEEEASDCSSVRLTEEDEEKQNNTNPRKLKYEKACEFGSSLLPSPELEAYSPPQNQKNLLEEPENDLLKLHREEKVESAGDLIKKEEVPYKYVHYDKWWQDGVTVPHEEVAQDVCKPDNCDIGQRKLFDTSANTENNGFDENKNIPDKEEALLPAVNPMMIKRLKIQPASTKQG</sequence>
<reference evidence="2" key="1">
    <citation type="submission" date="2023-04" db="EMBL/GenBank/DDBJ databases">
        <title>Chromosome-level genome of Chaenocephalus aceratus.</title>
        <authorList>
            <person name="Park H."/>
        </authorList>
    </citation>
    <scope>NUCLEOTIDE SEQUENCE</scope>
    <source>
        <strain evidence="2">DE</strain>
        <tissue evidence="2">Muscle</tissue>
    </source>
</reference>
<evidence type="ECO:0000313" key="3">
    <source>
        <dbReference type="Proteomes" id="UP001228049"/>
    </source>
</evidence>
<accession>A0AAD9BLL5</accession>
<evidence type="ECO:0000256" key="1">
    <source>
        <dbReference type="SAM" id="MobiDB-lite"/>
    </source>
</evidence>
<dbReference type="Proteomes" id="UP001228049">
    <property type="component" value="Unassembled WGS sequence"/>
</dbReference>
<dbReference type="EMBL" id="JASDAP010000020">
    <property type="protein sequence ID" value="KAK1886150.1"/>
    <property type="molecule type" value="Genomic_DNA"/>
</dbReference>
<name>A0AAD9BLL5_DISEL</name>